<evidence type="ECO:0000256" key="5">
    <source>
        <dbReference type="ARBA" id="ARBA00023004"/>
    </source>
</evidence>
<dbReference type="InterPro" id="IPR002397">
    <property type="entry name" value="Cyt_P450_B"/>
</dbReference>
<evidence type="ECO:0000256" key="1">
    <source>
        <dbReference type="ARBA" id="ARBA00010617"/>
    </source>
</evidence>
<dbReference type="PANTHER" id="PTHR46696:SF4">
    <property type="entry name" value="BIOTIN BIOSYNTHESIS CYTOCHROME P450"/>
    <property type="match status" value="1"/>
</dbReference>
<evidence type="ECO:0000313" key="8">
    <source>
        <dbReference type="EMBL" id="BAN03571.1"/>
    </source>
</evidence>
<keyword evidence="9" id="KW-1185">Reference proteome</keyword>
<sequence length="426" mass="47376">MHRKAHTMTDIDASLENAATAFVEGVQYTDAEQWHASAAKIRAEDPVHWLEHDDFNPFWVVSKHADVMNVERHSNVEFLANPRGILTTKAGDAQREAEGGHRIKSLVVMDGDEHKSIRDLAASWFRPSNLRKMESRLDELTARAIAKLEAADGEIDFATEVAMEYPLQVILAMMGLPESDYPRMLKLTQELFGAEDPELGRNADDVAAGLEETVMEYFAYFTAITEDRKANPTDDFCSVVANAEIDGEPIGVMEQLGLYVILATAGHDTTSHSMTGGLHALIEHPEQLARLQDDPGLLDNTVDEIVRWTSPVKHFMRTATCDYPLGGKTIREGEDVFLSYWSANFDEDVFENPWSFDVGRKPNSQIGFGFGAHYCLGAILAKMEIKNLFAALAPRIKSIELADGAALSRSAFVSGYKHLPIRYELT</sequence>
<evidence type="ECO:0000256" key="2">
    <source>
        <dbReference type="ARBA" id="ARBA00022617"/>
    </source>
</evidence>
<name>A0A6C7EAS3_ILUCY</name>
<keyword evidence="6 7" id="KW-0503">Monooxygenase</keyword>
<dbReference type="CDD" id="cd11033">
    <property type="entry name" value="CYP142-like"/>
    <property type="match status" value="1"/>
</dbReference>
<keyword evidence="5 7" id="KW-0408">Iron</keyword>
<dbReference type="InterPro" id="IPR036396">
    <property type="entry name" value="Cyt_P450_sf"/>
</dbReference>
<dbReference type="GO" id="GO:0020037">
    <property type="term" value="F:heme binding"/>
    <property type="evidence" value="ECO:0007669"/>
    <property type="project" value="InterPro"/>
</dbReference>
<dbReference type="GO" id="GO:0036199">
    <property type="term" value="F:cholest-4-en-3-one 26-monooxygenase activity"/>
    <property type="evidence" value="ECO:0007669"/>
    <property type="project" value="TreeGrafter"/>
</dbReference>
<dbReference type="PROSITE" id="PS00086">
    <property type="entry name" value="CYTOCHROME_P450"/>
    <property type="match status" value="1"/>
</dbReference>
<comment type="similarity">
    <text evidence="1 7">Belongs to the cytochrome P450 family.</text>
</comment>
<accession>A0A6C7EAS3</accession>
<gene>
    <name evidence="8" type="ORF">YM304_32570</name>
</gene>
<evidence type="ECO:0000256" key="7">
    <source>
        <dbReference type="RuleBase" id="RU000461"/>
    </source>
</evidence>
<dbReference type="GO" id="GO:0006707">
    <property type="term" value="P:cholesterol catabolic process"/>
    <property type="evidence" value="ECO:0007669"/>
    <property type="project" value="TreeGrafter"/>
</dbReference>
<dbReference type="GO" id="GO:0008395">
    <property type="term" value="F:steroid hydroxylase activity"/>
    <property type="evidence" value="ECO:0007669"/>
    <property type="project" value="TreeGrafter"/>
</dbReference>
<dbReference type="Gene3D" id="1.10.630.10">
    <property type="entry name" value="Cytochrome P450"/>
    <property type="match status" value="1"/>
</dbReference>
<dbReference type="InterPro" id="IPR017972">
    <property type="entry name" value="Cyt_P450_CS"/>
</dbReference>
<keyword evidence="2 7" id="KW-0349">Heme</keyword>
<dbReference type="KEGG" id="aym:YM304_32570"/>
<evidence type="ECO:0000256" key="4">
    <source>
        <dbReference type="ARBA" id="ARBA00023002"/>
    </source>
</evidence>
<proteinExistence type="inferred from homology"/>
<dbReference type="SUPFAM" id="SSF48264">
    <property type="entry name" value="Cytochrome P450"/>
    <property type="match status" value="1"/>
</dbReference>
<dbReference type="Pfam" id="PF00067">
    <property type="entry name" value="p450"/>
    <property type="match status" value="2"/>
</dbReference>
<keyword evidence="3 7" id="KW-0479">Metal-binding</keyword>
<protein>
    <submittedName>
        <fullName evidence="8">Cytochrome P450</fullName>
    </submittedName>
</protein>
<dbReference type="PRINTS" id="PR00359">
    <property type="entry name" value="BP450"/>
</dbReference>
<dbReference type="InterPro" id="IPR001128">
    <property type="entry name" value="Cyt_P450"/>
</dbReference>
<dbReference type="GO" id="GO:0005506">
    <property type="term" value="F:iron ion binding"/>
    <property type="evidence" value="ECO:0007669"/>
    <property type="project" value="InterPro"/>
</dbReference>
<dbReference type="Proteomes" id="UP000011863">
    <property type="component" value="Chromosome"/>
</dbReference>
<dbReference type="EMBL" id="AP012057">
    <property type="protein sequence ID" value="BAN03571.1"/>
    <property type="molecule type" value="Genomic_DNA"/>
</dbReference>
<reference evidence="8 9" key="1">
    <citation type="journal article" date="2013" name="Int. J. Syst. Evol. Microbiol.">
        <title>Ilumatobacter nonamiense sp. nov. and Ilumatobacter coccineum sp. nov., isolated from seashore sand.</title>
        <authorList>
            <person name="Matsumoto A."/>
            <person name="Kasai H."/>
            <person name="Matsuo Y."/>
            <person name="Shizuri Y."/>
            <person name="Ichikawa N."/>
            <person name="Fujita N."/>
            <person name="Omura S."/>
            <person name="Takahashi Y."/>
        </authorList>
    </citation>
    <scope>NUCLEOTIDE SEQUENCE [LARGE SCALE GENOMIC DNA]</scope>
    <source>
        <strain evidence="9">NBRC 103263 / KCTC 29153 / YM16-304</strain>
    </source>
</reference>
<dbReference type="PRINTS" id="PR00385">
    <property type="entry name" value="P450"/>
</dbReference>
<evidence type="ECO:0000256" key="3">
    <source>
        <dbReference type="ARBA" id="ARBA00022723"/>
    </source>
</evidence>
<keyword evidence="4 7" id="KW-0560">Oxidoreductase</keyword>
<dbReference type="FunFam" id="1.10.630.10:FF:000018">
    <property type="entry name" value="Cytochrome P450 monooxygenase"/>
    <property type="match status" value="1"/>
</dbReference>
<evidence type="ECO:0000256" key="6">
    <source>
        <dbReference type="ARBA" id="ARBA00023033"/>
    </source>
</evidence>
<dbReference type="AlphaFoldDB" id="A0A6C7EAS3"/>
<dbReference type="PANTHER" id="PTHR46696">
    <property type="entry name" value="P450, PUTATIVE (EUROFUNG)-RELATED"/>
    <property type="match status" value="1"/>
</dbReference>
<organism evidence="8 9">
    <name type="scientific">Ilumatobacter coccineus (strain NBRC 103263 / KCTC 29153 / YM16-304)</name>
    <dbReference type="NCBI Taxonomy" id="1313172"/>
    <lineage>
        <taxon>Bacteria</taxon>
        <taxon>Bacillati</taxon>
        <taxon>Actinomycetota</taxon>
        <taxon>Acidimicrobiia</taxon>
        <taxon>Acidimicrobiales</taxon>
        <taxon>Ilumatobacteraceae</taxon>
        <taxon>Ilumatobacter</taxon>
    </lineage>
</organism>
<evidence type="ECO:0000313" key="9">
    <source>
        <dbReference type="Proteomes" id="UP000011863"/>
    </source>
</evidence>